<protein>
    <submittedName>
        <fullName evidence="2">Uncharacterized protein</fullName>
    </submittedName>
</protein>
<gene>
    <name evidence="2" type="ORF">MM415B01830_0014</name>
</gene>
<proteinExistence type="predicted"/>
<organism evidence="2">
    <name type="scientific">viral metagenome</name>
    <dbReference type="NCBI Taxonomy" id="1070528"/>
    <lineage>
        <taxon>unclassified sequences</taxon>
        <taxon>metagenomes</taxon>
        <taxon>organismal metagenomes</taxon>
    </lineage>
</organism>
<dbReference type="EMBL" id="MT141223">
    <property type="protein sequence ID" value="QJA56513.1"/>
    <property type="molecule type" value="Genomic_DNA"/>
</dbReference>
<reference evidence="2" key="1">
    <citation type="submission" date="2020-03" db="EMBL/GenBank/DDBJ databases">
        <title>The deep terrestrial virosphere.</title>
        <authorList>
            <person name="Holmfeldt K."/>
            <person name="Nilsson E."/>
            <person name="Simone D."/>
            <person name="Lopez-Fernandez M."/>
            <person name="Wu X."/>
            <person name="de Brujin I."/>
            <person name="Lundin D."/>
            <person name="Andersson A."/>
            <person name="Bertilsson S."/>
            <person name="Dopson M."/>
        </authorList>
    </citation>
    <scope>NUCLEOTIDE SEQUENCE</scope>
    <source>
        <strain evidence="2">MM415B01830</strain>
    </source>
</reference>
<evidence type="ECO:0000313" key="2">
    <source>
        <dbReference type="EMBL" id="QJA56513.1"/>
    </source>
</evidence>
<sequence>MPRNDDIHKIDIDKFQMDLMKKNIKPYMCDITGCRETIVWVDLAEEYITDESGKKWNIGTGQGLVYAKCHYCKRKLCPHPSSKPERDLPSMFLRKTPSPRLRRTGEGPIKFDTPEKFAQLKNQIWLPEHNYRKYGNYTPAKTYTDANGKLQHFSEDKKLRAINNIVAGTPGAMPLESLGVNPYVEGKPTGLPEEYRGSKHCMKECFWIDNMDNLRSLVCCGDKKCLEQFQTEDNQKKKFIRHGLAKCC</sequence>
<feature type="region of interest" description="Disordered" evidence="1">
    <location>
        <begin position="80"/>
        <end position="108"/>
    </location>
</feature>
<evidence type="ECO:0000256" key="1">
    <source>
        <dbReference type="SAM" id="MobiDB-lite"/>
    </source>
</evidence>
<name>A0A6M3IGL3_9ZZZZ</name>
<accession>A0A6M3IGL3</accession>
<dbReference type="AlphaFoldDB" id="A0A6M3IGL3"/>